<gene>
    <name evidence="7" type="ORF">HN018_12710</name>
</gene>
<organism evidence="7 8">
    <name type="scientific">Lichenicola cladoniae</name>
    <dbReference type="NCBI Taxonomy" id="1484109"/>
    <lineage>
        <taxon>Bacteria</taxon>
        <taxon>Pseudomonadati</taxon>
        <taxon>Pseudomonadota</taxon>
        <taxon>Alphaproteobacteria</taxon>
        <taxon>Acetobacterales</taxon>
        <taxon>Acetobacteraceae</taxon>
        <taxon>Lichenicola</taxon>
    </lineage>
</organism>
<evidence type="ECO:0000313" key="8">
    <source>
        <dbReference type="Proteomes" id="UP000500767"/>
    </source>
</evidence>
<accession>A0A6M8HR71</accession>
<dbReference type="GO" id="GO:0043171">
    <property type="term" value="P:peptide catabolic process"/>
    <property type="evidence" value="ECO:0007669"/>
    <property type="project" value="UniProtKB-UniRule"/>
</dbReference>
<evidence type="ECO:0000256" key="4">
    <source>
        <dbReference type="ARBA" id="ARBA00022729"/>
    </source>
</evidence>
<dbReference type="Pfam" id="PF10459">
    <property type="entry name" value="Peptidase_S46"/>
    <property type="match status" value="1"/>
</dbReference>
<evidence type="ECO:0000313" key="7">
    <source>
        <dbReference type="EMBL" id="QKE90790.1"/>
    </source>
</evidence>
<protein>
    <recommendedName>
        <fullName evidence="6">Dipeptidyl-peptidase</fullName>
        <ecNumber evidence="6">3.4.14.-</ecNumber>
    </recommendedName>
</protein>
<dbReference type="KEGG" id="lck:HN018_12710"/>
<dbReference type="InterPro" id="IPR009003">
    <property type="entry name" value="Peptidase_S1_PA"/>
</dbReference>
<dbReference type="Proteomes" id="UP000500767">
    <property type="component" value="Chromosome"/>
</dbReference>
<keyword evidence="8" id="KW-1185">Reference proteome</keyword>
<dbReference type="RefSeq" id="WP_171836330.1">
    <property type="nucleotide sequence ID" value="NZ_CP053708.1"/>
</dbReference>
<dbReference type="GO" id="GO:0008239">
    <property type="term" value="F:dipeptidyl-peptidase activity"/>
    <property type="evidence" value="ECO:0007669"/>
    <property type="project" value="UniProtKB-UniRule"/>
</dbReference>
<name>A0A6M8HR71_9PROT</name>
<reference evidence="7 8" key="1">
    <citation type="journal article" date="2014" name="World J. Microbiol. Biotechnol.">
        <title>Biodiversity and physiological characteristics of Antarctic and Arctic lichens-associated bacteria.</title>
        <authorList>
            <person name="Lee Y.M."/>
            <person name="Kim E.H."/>
            <person name="Lee H.K."/>
            <person name="Hong S.G."/>
        </authorList>
    </citation>
    <scope>NUCLEOTIDE SEQUENCE [LARGE SCALE GENOMIC DNA]</scope>
    <source>
        <strain evidence="7 8">PAMC 26569</strain>
    </source>
</reference>
<comment type="similarity">
    <text evidence="1 6">Belongs to the peptidase S46 family.</text>
</comment>
<evidence type="ECO:0000256" key="3">
    <source>
        <dbReference type="ARBA" id="ARBA00022670"/>
    </source>
</evidence>
<evidence type="ECO:0000256" key="2">
    <source>
        <dbReference type="ARBA" id="ARBA00022438"/>
    </source>
</evidence>
<keyword evidence="3 6" id="KW-0645">Protease</keyword>
<dbReference type="PANTHER" id="PTHR38469">
    <property type="entry name" value="PERIPLASMIC PEPTIDASE SUBFAMILY S1B"/>
    <property type="match status" value="1"/>
</dbReference>
<dbReference type="AlphaFoldDB" id="A0A6M8HR71"/>
<keyword evidence="2 6" id="KW-0031">Aminopeptidase</keyword>
<dbReference type="PANTHER" id="PTHR38469:SF1">
    <property type="entry name" value="PERIPLASMIC PEPTIDASE SUBFAMILY S1B"/>
    <property type="match status" value="1"/>
</dbReference>
<dbReference type="SUPFAM" id="SSF50494">
    <property type="entry name" value="Trypsin-like serine proteases"/>
    <property type="match status" value="1"/>
</dbReference>
<dbReference type="GO" id="GO:0006508">
    <property type="term" value="P:proteolysis"/>
    <property type="evidence" value="ECO:0007669"/>
    <property type="project" value="UniProtKB-KW"/>
</dbReference>
<proteinExistence type="inferred from homology"/>
<dbReference type="GO" id="GO:0070009">
    <property type="term" value="F:serine-type aminopeptidase activity"/>
    <property type="evidence" value="ECO:0007669"/>
    <property type="project" value="UniProtKB-UniRule"/>
</dbReference>
<evidence type="ECO:0000256" key="5">
    <source>
        <dbReference type="ARBA" id="ARBA00022801"/>
    </source>
</evidence>
<keyword evidence="5 6" id="KW-0378">Hydrolase</keyword>
<dbReference type="EC" id="3.4.14.-" evidence="6"/>
<dbReference type="InterPro" id="IPR019500">
    <property type="entry name" value="Pep_S46"/>
</dbReference>
<comment type="function">
    <text evidence="6">Catalyzes the removal of dipeptides from the N-terminus of oligopeptides.</text>
</comment>
<evidence type="ECO:0000256" key="1">
    <source>
        <dbReference type="ARBA" id="ARBA00010491"/>
    </source>
</evidence>
<feature type="signal peptide" evidence="6">
    <location>
        <begin position="1"/>
        <end position="27"/>
    </location>
</feature>
<sequence length="703" mass="76932">MRYRTFRLHILRSTTALVLATSTFGAAARADEGMWTMDNLPTRQLKQRYGFTPSAEWISRVTQASARLTLGCSASFVSADGLVMTNHHCANECLAELSPKGENWFQNGFSSKGQASEPQCPAMELDRLDRITDVTATMGKALAGQQGAAYSQAQKAAEAGIQKDCVAGDPTHWRCDVVTLYHGGRTALYRYKRYQDVRLVFAPDQNAAFFGGDPDNFNFPRYDLDLTFLRAYENGHPAKVTYFPFDAEGPKDGQLVFTSGNPGSTSREEPVAQLQLTRDLELPSTYGYLSTLDGVLWQYGRQGAQQTQDAQDMLFGVENSLKVYAGWLQTLADPAMMATKQKYETGLRAWIDADPARKATYGDPWTKLGSALDKERALNVRYTMIEGGPRGNPRGFQSDLFHYAKILVRGAAERAKPDAQRLSAFHDANLPAVEDALKSPAPVHADLDRTLLAFSLTRLRQALGADDATVHQVLGQDSPDIRANTLVDGSKLADPAVRMALWTGGQAAIDASTDPMIVLVRTIEPTARALRDQWDNDIVSVQRQTSETISKARFARDGAGSYPDATFTQRLSFGVVKGWNENGKQVPAFTTFAGLYDRATGSDPFRLTQPWIDAKPHLDMKTKFDFASTNDIIGGNSGSPVIDARGHAVGLIFDGNIHSLGGDFVYDGSQNRAVAVDTSAILAALRTVYKNQAVADELVKGHL</sequence>
<keyword evidence="4 6" id="KW-0732">Signal</keyword>
<feature type="chain" id="PRO_5027137262" description="Dipeptidyl-peptidase" evidence="6">
    <location>
        <begin position="28"/>
        <end position="703"/>
    </location>
</feature>
<dbReference type="EMBL" id="CP053708">
    <property type="protein sequence ID" value="QKE90790.1"/>
    <property type="molecule type" value="Genomic_DNA"/>
</dbReference>
<keyword evidence="6" id="KW-0720">Serine protease</keyword>
<evidence type="ECO:0000256" key="6">
    <source>
        <dbReference type="RuleBase" id="RU366067"/>
    </source>
</evidence>